<gene>
    <name evidence="1" type="ORF">CXK99_10840</name>
</gene>
<dbReference type="EMBL" id="POUM01000008">
    <property type="protein sequence ID" value="PNF59503.1"/>
    <property type="molecule type" value="Genomic_DNA"/>
</dbReference>
<evidence type="ECO:0000313" key="2">
    <source>
        <dbReference type="Proteomes" id="UP000236003"/>
    </source>
</evidence>
<comment type="caution">
    <text evidence="1">The sequence shown here is derived from an EMBL/GenBank/DDBJ whole genome shotgun (WGS) entry which is preliminary data.</text>
</comment>
<proteinExistence type="predicted"/>
<evidence type="ECO:0000313" key="1">
    <source>
        <dbReference type="EMBL" id="PNF59503.1"/>
    </source>
</evidence>
<organism evidence="1 2">
    <name type="scientific">Stutzerimonas stutzeri</name>
    <name type="common">Pseudomonas stutzeri</name>
    <dbReference type="NCBI Taxonomy" id="316"/>
    <lineage>
        <taxon>Bacteria</taxon>
        <taxon>Pseudomonadati</taxon>
        <taxon>Pseudomonadota</taxon>
        <taxon>Gammaproteobacteria</taxon>
        <taxon>Pseudomonadales</taxon>
        <taxon>Pseudomonadaceae</taxon>
        <taxon>Stutzerimonas</taxon>
    </lineage>
</organism>
<dbReference type="AlphaFoldDB" id="A0A2N8REJ5"/>
<sequence length="63" mass="6914">MSRLGIAVRAWEAICAQGISLGSDKRLRHFTVLAAALMTDESWHANCFRSARLTALTLKGDPK</sequence>
<name>A0A2N8REJ5_STUST</name>
<protein>
    <submittedName>
        <fullName evidence="1">Uncharacterized protein</fullName>
    </submittedName>
</protein>
<accession>A0A2N8REJ5</accession>
<dbReference type="Proteomes" id="UP000236003">
    <property type="component" value="Unassembled WGS sequence"/>
</dbReference>
<reference evidence="1 2" key="1">
    <citation type="submission" date="2018-01" db="EMBL/GenBank/DDBJ databases">
        <title>Denitrification phenotypes of diverse strains of Pseudomonas stutzeri.</title>
        <authorList>
            <person name="Milligan D.A."/>
            <person name="Bergaust L."/>
            <person name="Bakken L.R."/>
            <person name="Frostegard A."/>
        </authorList>
    </citation>
    <scope>NUCLEOTIDE SEQUENCE [LARGE SCALE GENOMIC DNA]</scope>
    <source>
        <strain evidence="1 2">CCUG 44592</strain>
    </source>
</reference>